<reference evidence="1" key="1">
    <citation type="submission" date="2015-04" db="EMBL/GenBank/DDBJ databases">
        <title>The genome sequence of the plant pathogenic Rhizarian Plasmodiophora brassicae reveals insights in its biotrophic life cycle and the origin of chitin synthesis.</title>
        <authorList>
            <person name="Schwelm A."/>
            <person name="Fogelqvist J."/>
            <person name="Knaust A."/>
            <person name="Julke S."/>
            <person name="Lilja T."/>
            <person name="Dhandapani V."/>
            <person name="Bonilla-Rosso G."/>
            <person name="Karlsson M."/>
            <person name="Shevchenko A."/>
            <person name="Choi S.R."/>
            <person name="Kim H.G."/>
            <person name="Park J.Y."/>
            <person name="Lim Y.P."/>
            <person name="Ludwig-Muller J."/>
            <person name="Dixelius C."/>
        </authorList>
    </citation>
    <scope>NUCLEOTIDE SEQUENCE</scope>
    <source>
        <tissue evidence="1">Potato root galls</tissue>
    </source>
</reference>
<evidence type="ECO:0008006" key="2">
    <source>
        <dbReference type="Google" id="ProtNLM"/>
    </source>
</evidence>
<organism evidence="1">
    <name type="scientific">Spongospora subterranea</name>
    <dbReference type="NCBI Taxonomy" id="70186"/>
    <lineage>
        <taxon>Eukaryota</taxon>
        <taxon>Sar</taxon>
        <taxon>Rhizaria</taxon>
        <taxon>Endomyxa</taxon>
        <taxon>Phytomyxea</taxon>
        <taxon>Plasmodiophorida</taxon>
        <taxon>Plasmodiophoridae</taxon>
        <taxon>Spongospora</taxon>
    </lineage>
</organism>
<evidence type="ECO:0000313" key="1">
    <source>
        <dbReference type="EMBL" id="CRZ10352.1"/>
    </source>
</evidence>
<accession>A0A0H5R9J7</accession>
<protein>
    <recommendedName>
        <fullName evidence="2">Mediator of RNA polymerase II transcription subunit 11</fullName>
    </recommendedName>
</protein>
<proteinExistence type="predicted"/>
<sequence length="114" mass="13022">MNSDELVVELCSIETELVSALEWAADALDCISDVNSATVRKTAPMFESFVQRVADIRRRLHEMVQTSPKPIDYDGSEMYLSYCDVLHATKITQVVHDQLKDLRQYIDNNTQDLL</sequence>
<name>A0A0H5R9J7_9EUKA</name>
<dbReference type="EMBL" id="HACM01009910">
    <property type="protein sequence ID" value="CRZ10352.1"/>
    <property type="molecule type" value="Transcribed_RNA"/>
</dbReference>
<dbReference type="AlphaFoldDB" id="A0A0H5R9J7"/>